<dbReference type="RefSeq" id="WP_380005918.1">
    <property type="nucleotide sequence ID" value="NZ_JBHLYR010000013.1"/>
</dbReference>
<dbReference type="Proteomes" id="UP001589733">
    <property type="component" value="Unassembled WGS sequence"/>
</dbReference>
<protein>
    <submittedName>
        <fullName evidence="2">Uncharacterized protein</fullName>
    </submittedName>
</protein>
<accession>A0ABV6AUP0</accession>
<sequence>MNVTTLQRIGILNLALLLVMLAIGEWIAAAIAGVGALIGLWPLRIR</sequence>
<keyword evidence="1" id="KW-0812">Transmembrane</keyword>
<evidence type="ECO:0000256" key="1">
    <source>
        <dbReference type="SAM" id="Phobius"/>
    </source>
</evidence>
<evidence type="ECO:0000313" key="3">
    <source>
        <dbReference type="Proteomes" id="UP001589733"/>
    </source>
</evidence>
<feature type="transmembrane region" description="Helical" evidence="1">
    <location>
        <begin position="12"/>
        <end position="41"/>
    </location>
</feature>
<keyword evidence="1" id="KW-1133">Transmembrane helix</keyword>
<proteinExistence type="predicted"/>
<reference evidence="2 3" key="1">
    <citation type="submission" date="2024-09" db="EMBL/GenBank/DDBJ databases">
        <authorList>
            <person name="Sun Q."/>
            <person name="Mori K."/>
        </authorList>
    </citation>
    <scope>NUCLEOTIDE SEQUENCE [LARGE SCALE GENOMIC DNA]</scope>
    <source>
        <strain evidence="2 3">JCM 13503</strain>
    </source>
</reference>
<evidence type="ECO:0000313" key="2">
    <source>
        <dbReference type="EMBL" id="MFB9991214.1"/>
    </source>
</evidence>
<dbReference type="EMBL" id="JBHLYR010000013">
    <property type="protein sequence ID" value="MFB9991214.1"/>
    <property type="molecule type" value="Genomic_DNA"/>
</dbReference>
<comment type="caution">
    <text evidence="2">The sequence shown here is derived from an EMBL/GenBank/DDBJ whole genome shotgun (WGS) entry which is preliminary data.</text>
</comment>
<name>A0ABV6AUP0_9DEIO</name>
<keyword evidence="3" id="KW-1185">Reference proteome</keyword>
<keyword evidence="1" id="KW-0472">Membrane</keyword>
<gene>
    <name evidence="2" type="ORF">ACFFLM_04355</name>
</gene>
<organism evidence="2 3">
    <name type="scientific">Deinococcus oregonensis</name>
    <dbReference type="NCBI Taxonomy" id="1805970"/>
    <lineage>
        <taxon>Bacteria</taxon>
        <taxon>Thermotogati</taxon>
        <taxon>Deinococcota</taxon>
        <taxon>Deinococci</taxon>
        <taxon>Deinococcales</taxon>
        <taxon>Deinococcaceae</taxon>
        <taxon>Deinococcus</taxon>
    </lineage>
</organism>